<dbReference type="PATRIC" id="fig|742734.4.peg.2386"/>
<protein>
    <recommendedName>
        <fullName evidence="11">Tyrosine recombinase XerC</fullName>
    </recommendedName>
</protein>
<proteinExistence type="inferred from homology"/>
<dbReference type="InterPro" id="IPR004107">
    <property type="entry name" value="Integrase_SAM-like_N"/>
</dbReference>
<dbReference type="GeneID" id="93161843"/>
<dbReference type="Gene3D" id="1.10.150.130">
    <property type="match status" value="1"/>
</dbReference>
<dbReference type="EMBL" id="ADLK01000019">
    <property type="protein sequence ID" value="KMW20199.1"/>
    <property type="molecule type" value="Genomic_DNA"/>
</dbReference>
<dbReference type="PANTHER" id="PTHR30349">
    <property type="entry name" value="PHAGE INTEGRASE-RELATED"/>
    <property type="match status" value="1"/>
</dbReference>
<dbReference type="Pfam" id="PF02899">
    <property type="entry name" value="Phage_int_SAM_1"/>
    <property type="match status" value="1"/>
</dbReference>
<dbReference type="SUPFAM" id="SSF56349">
    <property type="entry name" value="DNA breaking-rejoining enzymes"/>
    <property type="match status" value="1"/>
</dbReference>
<dbReference type="PROSITE" id="PS51898">
    <property type="entry name" value="TYR_RECOMBINASE"/>
    <property type="match status" value="1"/>
</dbReference>
<evidence type="ECO:0000256" key="4">
    <source>
        <dbReference type="ARBA" id="ARBA00023125"/>
    </source>
</evidence>
<feature type="domain" description="Core-binding (CB)" evidence="8">
    <location>
        <begin position="6"/>
        <end position="90"/>
    </location>
</feature>
<accession>A0A0J9C6X7</accession>
<dbReference type="InterPro" id="IPR044068">
    <property type="entry name" value="CB"/>
</dbReference>
<dbReference type="InterPro" id="IPR011010">
    <property type="entry name" value="DNA_brk_join_enz"/>
</dbReference>
<dbReference type="InterPro" id="IPR013762">
    <property type="entry name" value="Integrase-like_cat_sf"/>
</dbReference>
<dbReference type="InterPro" id="IPR002104">
    <property type="entry name" value="Integrase_catalytic"/>
</dbReference>
<keyword evidence="3" id="KW-0229">DNA integration</keyword>
<dbReference type="RefSeq" id="WP_048929830.1">
    <property type="nucleotide sequence ID" value="NZ_KQ235877.1"/>
</dbReference>
<feature type="domain" description="Tyr recombinase" evidence="7">
    <location>
        <begin position="112"/>
        <end position="302"/>
    </location>
</feature>
<comment type="caution">
    <text evidence="9">The sequence shown here is derived from an EMBL/GenBank/DDBJ whole genome shotgun (WGS) entry which is preliminary data.</text>
</comment>
<dbReference type="Pfam" id="PF00589">
    <property type="entry name" value="Phage_integrase"/>
    <property type="match status" value="1"/>
</dbReference>
<evidence type="ECO:0000256" key="6">
    <source>
        <dbReference type="PROSITE-ProRule" id="PRU01248"/>
    </source>
</evidence>
<dbReference type="InterPro" id="IPR010998">
    <property type="entry name" value="Integrase_recombinase_N"/>
</dbReference>
<dbReference type="OrthoDB" id="9801717at2"/>
<dbReference type="GO" id="GO:0015074">
    <property type="term" value="P:DNA integration"/>
    <property type="evidence" value="ECO:0007669"/>
    <property type="project" value="UniProtKB-KW"/>
</dbReference>
<comment type="function">
    <text evidence="1">Site-specific tyrosine recombinase, which acts by catalyzing the cutting and rejoining of the recombining DNA molecules.</text>
</comment>
<reference evidence="9 10" key="1">
    <citation type="submission" date="2011-04" db="EMBL/GenBank/DDBJ databases">
        <title>The Genome Sequence of Clostridium citroniae WAL-19142.</title>
        <authorList>
            <consortium name="The Broad Institute Genome Sequencing Platform"/>
            <person name="Earl A."/>
            <person name="Ward D."/>
            <person name="Feldgarden M."/>
            <person name="Gevers D."/>
            <person name="Warren Y.A."/>
            <person name="Tyrrell K.L."/>
            <person name="Citron D.M."/>
            <person name="Goldstein E.J."/>
            <person name="Daigneault M."/>
            <person name="Allen-Vercoe E."/>
            <person name="Young S.K."/>
            <person name="Zeng Q."/>
            <person name="Gargeya S."/>
            <person name="Fitzgerald M."/>
            <person name="Haas B."/>
            <person name="Abouelleil A."/>
            <person name="Alvarado L."/>
            <person name="Arachchi H.M."/>
            <person name="Berlin A."/>
            <person name="Brown A."/>
            <person name="Chapman S.B."/>
            <person name="Chen Z."/>
            <person name="Dunbar C."/>
            <person name="Freedman E."/>
            <person name="Gearin G."/>
            <person name="Gellesch M."/>
            <person name="Goldberg J."/>
            <person name="Griggs A."/>
            <person name="Gujja S."/>
            <person name="Heilman E.R."/>
            <person name="Heiman D."/>
            <person name="Howarth C."/>
            <person name="Larson L."/>
            <person name="Lui A."/>
            <person name="MacDonald P.J."/>
            <person name="Mehta T."/>
            <person name="Montmayeur A."/>
            <person name="Murphy C."/>
            <person name="Neiman D."/>
            <person name="Pearson M."/>
            <person name="Priest M."/>
            <person name="Roberts A."/>
            <person name="Saif S."/>
            <person name="Shea T."/>
            <person name="Shenoy N."/>
            <person name="Sisk P."/>
            <person name="Stolte C."/>
            <person name="Sykes S."/>
            <person name="White J."/>
            <person name="Yandava C."/>
            <person name="Wortman J."/>
            <person name="Nusbaum C."/>
            <person name="Birren B."/>
        </authorList>
    </citation>
    <scope>NUCLEOTIDE SEQUENCE [LARGE SCALE GENOMIC DNA]</scope>
    <source>
        <strain evidence="9 10">WAL-19142</strain>
    </source>
</reference>
<organism evidence="9 10">
    <name type="scientific">[Clostridium] citroniae WAL-19142</name>
    <dbReference type="NCBI Taxonomy" id="742734"/>
    <lineage>
        <taxon>Bacteria</taxon>
        <taxon>Bacillati</taxon>
        <taxon>Bacillota</taxon>
        <taxon>Clostridia</taxon>
        <taxon>Lachnospirales</taxon>
        <taxon>Lachnospiraceae</taxon>
        <taxon>Enterocloster</taxon>
    </lineage>
</organism>
<keyword evidence="4 6" id="KW-0238">DNA-binding</keyword>
<dbReference type="PROSITE" id="PS51900">
    <property type="entry name" value="CB"/>
    <property type="match status" value="1"/>
</dbReference>
<dbReference type="GO" id="GO:0006310">
    <property type="term" value="P:DNA recombination"/>
    <property type="evidence" value="ECO:0007669"/>
    <property type="project" value="UniProtKB-KW"/>
</dbReference>
<evidence type="ECO:0000256" key="2">
    <source>
        <dbReference type="ARBA" id="ARBA00008857"/>
    </source>
</evidence>
<comment type="similarity">
    <text evidence="2">Belongs to the 'phage' integrase family.</text>
</comment>
<evidence type="ECO:0000313" key="10">
    <source>
        <dbReference type="Proteomes" id="UP000037392"/>
    </source>
</evidence>
<dbReference type="InterPro" id="IPR050090">
    <property type="entry name" value="Tyrosine_recombinase_XerCD"/>
</dbReference>
<evidence type="ECO:0000256" key="5">
    <source>
        <dbReference type="ARBA" id="ARBA00023172"/>
    </source>
</evidence>
<gene>
    <name evidence="9" type="ORF">HMPREF9470_02214</name>
</gene>
<dbReference type="PANTHER" id="PTHR30349:SF81">
    <property type="entry name" value="TYROSINE RECOMBINASE XERC"/>
    <property type="match status" value="1"/>
</dbReference>
<sequence length="317" mass="37340">MKYSPEQLSQQTNLFLKLLSVERNLSNRTLKAYRSDLQCFMLWCKNTQIETLDQNTILSYFHYLQTTLERKASSIQRKYISIRQFFQYMNQEGISAERFFRFSTRKFQLPKTIPRILSTAEIRSLLFLADAQVCQSQTNFHKILNIRNNVILELLFCLGLRIGEISALDLPHYDPAERTLLIHGKGRKERLLYISSPDVIKKLHTWLDIRHQLNPTDHAMFLNRYGNRLSIYGIENLFRKYRDLSSINPASTPHYLRHSFATQLLNNGASIRDVQELLGHASIVTTQIYTEVSIDRRRQVLEKYNARNFLFESQIIE</sequence>
<keyword evidence="5" id="KW-0233">DNA recombination</keyword>
<dbReference type="Proteomes" id="UP000037392">
    <property type="component" value="Unassembled WGS sequence"/>
</dbReference>
<dbReference type="AlphaFoldDB" id="A0A0J9C6X7"/>
<evidence type="ECO:0000259" key="7">
    <source>
        <dbReference type="PROSITE" id="PS51898"/>
    </source>
</evidence>
<evidence type="ECO:0000313" key="9">
    <source>
        <dbReference type="EMBL" id="KMW20199.1"/>
    </source>
</evidence>
<evidence type="ECO:0000256" key="3">
    <source>
        <dbReference type="ARBA" id="ARBA00022908"/>
    </source>
</evidence>
<name>A0A0J9C6X7_9FIRM</name>
<evidence type="ECO:0000259" key="8">
    <source>
        <dbReference type="PROSITE" id="PS51900"/>
    </source>
</evidence>
<dbReference type="Gene3D" id="1.10.443.10">
    <property type="entry name" value="Intergrase catalytic core"/>
    <property type="match status" value="1"/>
</dbReference>
<evidence type="ECO:0000256" key="1">
    <source>
        <dbReference type="ARBA" id="ARBA00003283"/>
    </source>
</evidence>
<evidence type="ECO:0008006" key="11">
    <source>
        <dbReference type="Google" id="ProtNLM"/>
    </source>
</evidence>
<dbReference type="GO" id="GO:0003677">
    <property type="term" value="F:DNA binding"/>
    <property type="evidence" value="ECO:0007669"/>
    <property type="project" value="UniProtKB-UniRule"/>
</dbReference>